<dbReference type="AlphaFoldDB" id="A0A6N4URB6"/>
<evidence type="ECO:0000313" key="1">
    <source>
        <dbReference type="EMBL" id="BBX26197.1"/>
    </source>
</evidence>
<dbReference type="EMBL" id="AP022565">
    <property type="protein sequence ID" value="BBX26197.1"/>
    <property type="molecule type" value="Genomic_DNA"/>
</dbReference>
<gene>
    <name evidence="1" type="ORF">MALV_13220</name>
</gene>
<dbReference type="Proteomes" id="UP000466906">
    <property type="component" value="Chromosome"/>
</dbReference>
<evidence type="ECO:0000313" key="2">
    <source>
        <dbReference type="Proteomes" id="UP000466906"/>
    </source>
</evidence>
<proteinExistence type="predicted"/>
<name>A0A6N4URB6_9MYCO</name>
<reference evidence="1 2" key="1">
    <citation type="journal article" date="2019" name="Emerg. Microbes Infect.">
        <title>Comprehensive subspecies identification of 175 nontuberculous mycobacteria species based on 7547 genomic profiles.</title>
        <authorList>
            <person name="Matsumoto Y."/>
            <person name="Kinjo T."/>
            <person name="Motooka D."/>
            <person name="Nabeya D."/>
            <person name="Jung N."/>
            <person name="Uechi K."/>
            <person name="Horii T."/>
            <person name="Iida T."/>
            <person name="Fujita J."/>
            <person name="Nakamura S."/>
        </authorList>
    </citation>
    <scope>NUCLEOTIDE SEQUENCE [LARGE SCALE GENOMIC DNA]</scope>
    <source>
        <strain evidence="1 2">JCM 12272</strain>
    </source>
</reference>
<sequence>MRYEMLDLVRERANEKDWDLIFDSGPSAEYRTMVWDHPLLGAAGPAMELEIVFSPDGRIVSSERRRGGITHKCIKSADAFASTEVYLEALQMI</sequence>
<protein>
    <submittedName>
        <fullName evidence="1">Uncharacterized protein</fullName>
    </submittedName>
</protein>
<accession>A0A6N4URB6</accession>
<keyword evidence="2" id="KW-1185">Reference proteome</keyword>
<organism evidence="1 2">
    <name type="scientific">Mycolicibacterium alvei</name>
    <dbReference type="NCBI Taxonomy" id="67081"/>
    <lineage>
        <taxon>Bacteria</taxon>
        <taxon>Bacillati</taxon>
        <taxon>Actinomycetota</taxon>
        <taxon>Actinomycetes</taxon>
        <taxon>Mycobacteriales</taxon>
        <taxon>Mycobacteriaceae</taxon>
        <taxon>Mycolicibacterium</taxon>
    </lineage>
</organism>
<dbReference type="KEGG" id="malv:MALV_13220"/>
<dbReference type="RefSeq" id="WP_163662169.1">
    <property type="nucleotide sequence ID" value="NZ_AP022565.1"/>
</dbReference>